<dbReference type="InterPro" id="IPR052913">
    <property type="entry name" value="Glycopeptide_resist_protein"/>
</dbReference>
<organism evidence="3 4">
    <name type="scientific">Deinobacterium chartae</name>
    <dbReference type="NCBI Taxonomy" id="521158"/>
    <lineage>
        <taxon>Bacteria</taxon>
        <taxon>Thermotogati</taxon>
        <taxon>Deinococcota</taxon>
        <taxon>Deinococci</taxon>
        <taxon>Deinococcales</taxon>
        <taxon>Deinococcaceae</taxon>
        <taxon>Deinobacterium</taxon>
    </lineage>
</organism>
<keyword evidence="1" id="KW-0732">Signal</keyword>
<evidence type="ECO:0000256" key="1">
    <source>
        <dbReference type="SAM" id="SignalP"/>
    </source>
</evidence>
<keyword evidence="4" id="KW-1185">Reference proteome</keyword>
<feature type="chain" id="PRO_5032934035" evidence="1">
    <location>
        <begin position="26"/>
        <end position="569"/>
    </location>
</feature>
<dbReference type="Proteomes" id="UP000569951">
    <property type="component" value="Unassembled WGS sequence"/>
</dbReference>
<dbReference type="EMBL" id="JACHHG010000002">
    <property type="protein sequence ID" value="MBB6097191.1"/>
    <property type="molecule type" value="Genomic_DNA"/>
</dbReference>
<evidence type="ECO:0000313" key="4">
    <source>
        <dbReference type="Proteomes" id="UP000569951"/>
    </source>
</evidence>
<dbReference type="Pfam" id="PF12229">
    <property type="entry name" value="PG_binding_4"/>
    <property type="match status" value="2"/>
</dbReference>
<dbReference type="InterPro" id="IPR022029">
    <property type="entry name" value="YoaR-like_PG-bd"/>
</dbReference>
<dbReference type="PANTHER" id="PTHR35788">
    <property type="entry name" value="EXPORTED PROTEIN-RELATED"/>
    <property type="match status" value="1"/>
</dbReference>
<dbReference type="PANTHER" id="PTHR35788:SF1">
    <property type="entry name" value="EXPORTED PROTEIN"/>
    <property type="match status" value="1"/>
</dbReference>
<dbReference type="RefSeq" id="WP_183984375.1">
    <property type="nucleotide sequence ID" value="NZ_JACHHG010000002.1"/>
</dbReference>
<reference evidence="3 4" key="1">
    <citation type="submission" date="2020-08" db="EMBL/GenBank/DDBJ databases">
        <title>Genomic Encyclopedia of Type Strains, Phase IV (KMG-IV): sequencing the most valuable type-strain genomes for metagenomic binning, comparative biology and taxonomic classification.</title>
        <authorList>
            <person name="Goeker M."/>
        </authorList>
    </citation>
    <scope>NUCLEOTIDE SEQUENCE [LARGE SCALE GENOMIC DNA]</scope>
    <source>
        <strain evidence="3 4">DSM 21458</strain>
    </source>
</reference>
<evidence type="ECO:0000259" key="2">
    <source>
        <dbReference type="Pfam" id="PF12229"/>
    </source>
</evidence>
<evidence type="ECO:0000313" key="3">
    <source>
        <dbReference type="EMBL" id="MBB6097191.1"/>
    </source>
</evidence>
<feature type="domain" description="YoaR-like putative peptidoglycan binding" evidence="2">
    <location>
        <begin position="75"/>
        <end position="173"/>
    </location>
</feature>
<gene>
    <name evidence="3" type="ORF">HNR42_000605</name>
</gene>
<dbReference type="Pfam" id="PF04294">
    <property type="entry name" value="VanW"/>
    <property type="match status" value="1"/>
</dbReference>
<dbReference type="InterPro" id="IPR007391">
    <property type="entry name" value="Vancomycin_resist_VanW"/>
</dbReference>
<dbReference type="AlphaFoldDB" id="A0A841HUQ2"/>
<sequence length="569" mass="62109">MKRRLLLIALPVTLSLAWVSAEAYYADRVGPGVVVQGVPLGGMSAEEARRSLEAHQADLTAPQVTVRVGAREQVLDARELGWTVDTEATVSRALEVGRGGVGERLQAQLGLQGEPRAVEPVARVDEARLRDRLQALGRDLEQPATNARVFFVDGRYAIRNDRPGSVADIEAAVQAYRTSPMLTRLELKAVARPATLRAEDLMPRVREANALLRPFKLIYPLRTEGGAERVKSVTLTPAQVANLFWVRADRLEPDHKTLQQAVVRASAFDRAPENASFRFAGGKLVPVAEKNGWKLDQAEARRLFERAVFDPKVSSVRLPVETVKPSVTLADLPDPDELQLISEATTRFKGSSAARSTNVVVAARALDGTLVAQGEVFSFNDAIGEISPENGYAGALIISGGRTVEGVGGGVCQVSTTAFRALYQAGLPVVERNQHAYRVSWYEPYVGFEAAVYQPGVDLKMKNDLAGPMLVRAKVDRAAGTVTVQVWGMPVKRTVKVSQPTILSRTPHPAPRYVSDPSLPSGVRKQVDWAVDGYRVRITRTIVDASGKRTEELNSNYRPWQAVYLVGSR</sequence>
<name>A0A841HUQ2_9DEIO</name>
<feature type="signal peptide" evidence="1">
    <location>
        <begin position="1"/>
        <end position="25"/>
    </location>
</feature>
<accession>A0A841HUQ2</accession>
<protein>
    <submittedName>
        <fullName evidence="3">Vancomycin resistance protein YoaR</fullName>
    </submittedName>
</protein>
<feature type="domain" description="YoaR-like putative peptidoglycan binding" evidence="2">
    <location>
        <begin position="265"/>
        <end position="309"/>
    </location>
</feature>
<comment type="caution">
    <text evidence="3">The sequence shown here is derived from an EMBL/GenBank/DDBJ whole genome shotgun (WGS) entry which is preliminary data.</text>
</comment>
<proteinExistence type="predicted"/>